<evidence type="ECO:0000256" key="6">
    <source>
        <dbReference type="ARBA" id="ARBA00023125"/>
    </source>
</evidence>
<evidence type="ECO:0000256" key="1">
    <source>
        <dbReference type="ARBA" id="ARBA00004123"/>
    </source>
</evidence>
<dbReference type="Gene3D" id="2.30.30.490">
    <property type="match status" value="2"/>
</dbReference>
<dbReference type="InterPro" id="IPR043151">
    <property type="entry name" value="BAH_sf"/>
</dbReference>
<evidence type="ECO:0000313" key="12">
    <source>
        <dbReference type="EMBL" id="PAV22648.1"/>
    </source>
</evidence>
<dbReference type="PRINTS" id="PR00105">
    <property type="entry name" value="C5METTRFRASE"/>
</dbReference>
<dbReference type="EMBL" id="NBII01000002">
    <property type="protein sequence ID" value="PAV22648.1"/>
    <property type="molecule type" value="Genomic_DNA"/>
</dbReference>
<dbReference type="InParanoid" id="A0A286UST3"/>
<dbReference type="InterPro" id="IPR001025">
    <property type="entry name" value="BAH_dom"/>
</dbReference>
<evidence type="ECO:0000256" key="9">
    <source>
        <dbReference type="RuleBase" id="RU000416"/>
    </source>
</evidence>
<keyword evidence="13" id="KW-1185">Reference proteome</keyword>
<proteinExistence type="inferred from homology"/>
<feature type="active site" evidence="8">
    <location>
        <position position="600"/>
    </location>
</feature>
<sequence length="1032" mass="117693">MSRKRKSAIDLWDESGRNVPKPIEVVEEEMREPEPEPQGEPDDMDDIEDDDDSEDEDDNRRYNQTCVTPLIADLAQALYKGLLVAGDNSREKTIDSISTSDFIKKPQYVEFLDRLLELYHSGVPPRIKWDDKQLICRRGPDSYSNYYSAVNIDGIEYRPGNIVMMPAGETKKEPQPEFPHSVRDSEEPVTAGNLFWFAKILSIERDNNSIHVQWLTHSSKTILGDLGHPQELFLTDQCGKVDLTSIIGKCPCERFEGGKRPLANGDHNFQAYNFFYSMTYDIKDAVFRDITDSENDPIENKRRPNSCLLCMKRRDAEEEGRSVANYRRRRFSGVVALEMELRGKVYHVHDVVFAQSNKDDGPCLIGKILRFEEEGGTVHLQLFGRINDRIRRSDNLVANKYEEQHLFFTDEEVEVEDSSILDKAFVCVKGGVSSLKSWLSASPNHFYITKHADTLTDGLEKGLLRRIGSEEFEVCSLCIKDRKQEIQDFKNWESGPNYNKLRVFDPFVGCGAFALAACEAGNMELTHAIDIVKSATDTLRRNSPDTTVYNQCSNKMLEYAVKKQTDFGWMNNLEDITTTENLPPPPTSQDVDCIISGFPCQSHSSLNQNKGTSASQALNELLLNTLSWVDLIRPNYVLFENVKGFVEHEVAAVRVSRYVTRGGIKRGGIKLLCRALICMGYQIRFGLLQAACYGAPQSRKRFFLWGAKSGLVLPEFPIRTHNFNNVTLEIAFESGDIVNPRQPRIGDAPRPFVTVKDAISDLPSWDWKNPHKKIRRTVGDREDREERMNMGIEEYGETEWWCGRNNMGFAHQPRSAFQARCRRQQTFASQHITMQYSDHIYEIVCNIPFGKNSNYKNLNNKTVLWQYQFSNAQSSVGKHGYRNELFQRLDADGYFNTIVTNIGPTAKQSKVLHPWCKRVCTVREWARGQGFPDDFTFVAHDKKVLSMHKLIGNAVPWPLGEALGRELLKARYKQVGSCREWQSRVSGSPEREYKNNGTDGCSGYLTRFESSRASSWPRFHVATPSPAPASRD</sequence>
<name>A0A286UST3_9AGAM</name>
<dbReference type="InterPro" id="IPR050390">
    <property type="entry name" value="C5-Methyltransferase"/>
</dbReference>
<dbReference type="STRING" id="2282107.A0A286UST3"/>
<dbReference type="GO" id="GO:0003886">
    <property type="term" value="F:DNA (cytosine-5-)-methyltransferase activity"/>
    <property type="evidence" value="ECO:0007669"/>
    <property type="project" value="UniProtKB-EC"/>
</dbReference>
<dbReference type="Proteomes" id="UP000217199">
    <property type="component" value="Unassembled WGS sequence"/>
</dbReference>
<dbReference type="AlphaFoldDB" id="A0A286UST3"/>
<keyword evidence="7" id="KW-0539">Nucleus</keyword>
<comment type="caution">
    <text evidence="12">The sequence shown here is derived from an EMBL/GenBank/DDBJ whole genome shotgun (WGS) entry which is preliminary data.</text>
</comment>
<comment type="similarity">
    <text evidence="8 9">Belongs to the class I-like SAM-binding methyltransferase superfamily. C5-methyltransferase family.</text>
</comment>
<keyword evidence="3 8" id="KW-0489">Methyltransferase</keyword>
<dbReference type="NCBIfam" id="TIGR00675">
    <property type="entry name" value="dcm"/>
    <property type="match status" value="1"/>
</dbReference>
<dbReference type="GO" id="GO:0003677">
    <property type="term" value="F:DNA binding"/>
    <property type="evidence" value="ECO:0007669"/>
    <property type="project" value="UniProtKB-KW"/>
</dbReference>
<evidence type="ECO:0000256" key="2">
    <source>
        <dbReference type="ARBA" id="ARBA00011975"/>
    </source>
</evidence>
<dbReference type="Pfam" id="PF00145">
    <property type="entry name" value="DNA_methylase"/>
    <property type="match status" value="1"/>
</dbReference>
<dbReference type="Pfam" id="PF01426">
    <property type="entry name" value="BAH"/>
    <property type="match status" value="1"/>
</dbReference>
<dbReference type="PROSITE" id="PS51679">
    <property type="entry name" value="SAM_MT_C5"/>
    <property type="match status" value="1"/>
</dbReference>
<evidence type="ECO:0000256" key="4">
    <source>
        <dbReference type="ARBA" id="ARBA00022679"/>
    </source>
</evidence>
<dbReference type="PANTHER" id="PTHR10629:SF52">
    <property type="entry name" value="DNA (CYTOSINE-5)-METHYLTRANSFERASE 1"/>
    <property type="match status" value="1"/>
</dbReference>
<keyword evidence="5 8" id="KW-0949">S-adenosyl-L-methionine</keyword>
<accession>A0A286UST3</accession>
<dbReference type="OrthoDB" id="5376140at2759"/>
<dbReference type="GO" id="GO:0003682">
    <property type="term" value="F:chromatin binding"/>
    <property type="evidence" value="ECO:0007669"/>
    <property type="project" value="InterPro"/>
</dbReference>
<keyword evidence="6" id="KW-0238">DNA-binding</keyword>
<evidence type="ECO:0000313" key="13">
    <source>
        <dbReference type="Proteomes" id="UP000217199"/>
    </source>
</evidence>
<evidence type="ECO:0000256" key="10">
    <source>
        <dbReference type="SAM" id="MobiDB-lite"/>
    </source>
</evidence>
<dbReference type="CDD" id="cd04370">
    <property type="entry name" value="BAH"/>
    <property type="match status" value="1"/>
</dbReference>
<dbReference type="InterPro" id="IPR029063">
    <property type="entry name" value="SAM-dependent_MTases_sf"/>
</dbReference>
<evidence type="ECO:0000256" key="8">
    <source>
        <dbReference type="PROSITE-ProRule" id="PRU01016"/>
    </source>
</evidence>
<dbReference type="PROSITE" id="PS51038">
    <property type="entry name" value="BAH"/>
    <property type="match status" value="2"/>
</dbReference>
<evidence type="ECO:0000256" key="5">
    <source>
        <dbReference type="ARBA" id="ARBA00022691"/>
    </source>
</evidence>
<comment type="subcellular location">
    <subcellularLocation>
        <location evidence="1">Nucleus</location>
    </subcellularLocation>
</comment>
<keyword evidence="4 8" id="KW-0808">Transferase</keyword>
<dbReference type="GO" id="GO:0005634">
    <property type="term" value="C:nucleus"/>
    <property type="evidence" value="ECO:0007669"/>
    <property type="project" value="UniProtKB-SubCell"/>
</dbReference>
<feature type="region of interest" description="Disordered" evidence="10">
    <location>
        <begin position="1012"/>
        <end position="1032"/>
    </location>
</feature>
<evidence type="ECO:0000256" key="7">
    <source>
        <dbReference type="ARBA" id="ARBA00023242"/>
    </source>
</evidence>
<dbReference type="GO" id="GO:0044027">
    <property type="term" value="P:negative regulation of gene expression via chromosomal CpG island methylation"/>
    <property type="evidence" value="ECO:0007669"/>
    <property type="project" value="TreeGrafter"/>
</dbReference>
<dbReference type="Gene3D" id="3.40.50.150">
    <property type="entry name" value="Vaccinia Virus protein VP39"/>
    <property type="match status" value="1"/>
</dbReference>
<feature type="compositionally biased region" description="Acidic residues" evidence="10">
    <location>
        <begin position="25"/>
        <end position="57"/>
    </location>
</feature>
<dbReference type="SUPFAM" id="SSF53335">
    <property type="entry name" value="S-adenosyl-L-methionine-dependent methyltransferases"/>
    <property type="match status" value="1"/>
</dbReference>
<dbReference type="Gene3D" id="3.90.120.10">
    <property type="entry name" value="DNA Methylase, subunit A, domain 2"/>
    <property type="match status" value="1"/>
</dbReference>
<feature type="domain" description="BAH" evidence="11">
    <location>
        <begin position="155"/>
        <end position="291"/>
    </location>
</feature>
<dbReference type="InterPro" id="IPR001525">
    <property type="entry name" value="C5_MeTfrase"/>
</dbReference>
<feature type="domain" description="BAH" evidence="11">
    <location>
        <begin position="344"/>
        <end position="463"/>
    </location>
</feature>
<organism evidence="12 13">
    <name type="scientific">Pyrrhoderma noxium</name>
    <dbReference type="NCBI Taxonomy" id="2282107"/>
    <lineage>
        <taxon>Eukaryota</taxon>
        <taxon>Fungi</taxon>
        <taxon>Dikarya</taxon>
        <taxon>Basidiomycota</taxon>
        <taxon>Agaricomycotina</taxon>
        <taxon>Agaricomycetes</taxon>
        <taxon>Hymenochaetales</taxon>
        <taxon>Hymenochaetaceae</taxon>
        <taxon>Pyrrhoderma</taxon>
    </lineage>
</organism>
<dbReference type="PANTHER" id="PTHR10629">
    <property type="entry name" value="CYTOSINE-SPECIFIC METHYLTRANSFERASE"/>
    <property type="match status" value="1"/>
</dbReference>
<evidence type="ECO:0000259" key="11">
    <source>
        <dbReference type="PROSITE" id="PS51038"/>
    </source>
</evidence>
<protein>
    <recommendedName>
        <fullName evidence="2">DNA (cytosine-5-)-methyltransferase</fullName>
        <ecNumber evidence="2">2.1.1.37</ecNumber>
    </recommendedName>
</protein>
<evidence type="ECO:0000256" key="3">
    <source>
        <dbReference type="ARBA" id="ARBA00022603"/>
    </source>
</evidence>
<dbReference type="GO" id="GO:0032259">
    <property type="term" value="P:methylation"/>
    <property type="evidence" value="ECO:0007669"/>
    <property type="project" value="UniProtKB-KW"/>
</dbReference>
<feature type="region of interest" description="Disordered" evidence="10">
    <location>
        <begin position="1"/>
        <end position="62"/>
    </location>
</feature>
<gene>
    <name evidence="12" type="ORF">PNOK_0260500</name>
</gene>
<reference evidence="12 13" key="1">
    <citation type="journal article" date="2017" name="Mol. Ecol.">
        <title>Comparative and population genomic landscape of Phellinus noxius: A hypervariable fungus causing root rot in trees.</title>
        <authorList>
            <person name="Chung C.L."/>
            <person name="Lee T.J."/>
            <person name="Akiba M."/>
            <person name="Lee H.H."/>
            <person name="Kuo T.H."/>
            <person name="Liu D."/>
            <person name="Ke H.M."/>
            <person name="Yokoi T."/>
            <person name="Roa M.B."/>
            <person name="Lu M.J."/>
            <person name="Chang Y.Y."/>
            <person name="Ann P.J."/>
            <person name="Tsai J.N."/>
            <person name="Chen C.Y."/>
            <person name="Tzean S.S."/>
            <person name="Ota Y."/>
            <person name="Hattori T."/>
            <person name="Sahashi N."/>
            <person name="Liou R.F."/>
            <person name="Kikuchi T."/>
            <person name="Tsai I.J."/>
        </authorList>
    </citation>
    <scope>NUCLEOTIDE SEQUENCE [LARGE SCALE GENOMIC DNA]</scope>
    <source>
        <strain evidence="12 13">FFPRI411160</strain>
    </source>
</reference>
<dbReference type="EC" id="2.1.1.37" evidence="2"/>